<keyword evidence="4" id="KW-0862">Zinc</keyword>
<dbReference type="PANTHER" id="PTHR11905">
    <property type="entry name" value="ADAM A DISINTEGRIN AND METALLOPROTEASE DOMAIN"/>
    <property type="match status" value="1"/>
</dbReference>
<dbReference type="GO" id="GO:0046872">
    <property type="term" value="F:metal ion binding"/>
    <property type="evidence" value="ECO:0007669"/>
    <property type="project" value="UniProtKB-KW"/>
</dbReference>
<dbReference type="Gene3D" id="4.10.70.10">
    <property type="entry name" value="Disintegrin domain"/>
    <property type="match status" value="1"/>
</dbReference>
<sequence>MVIMNFSLPGLTVFLLQLSFKLDNVHGLSTQFPPIKRVEHISKVEIKVLPRRSNFRAEETNPFGASDIWRRSLDPPADELRGDDSFLMSMTISIPSPSETYHGTPHTTSPRDTQFSLFLQPTTDLLHPQAKIIYESSSSSDGNPVSRTVSLAQEEVLAYSGWVIKQSAVESWWEEQKRLKESGTYYHPSADHWKHDSRVIGWARILVHETKRMRHGEDLENLTWEGSFEAVGQIWHIRTLDSYNLIRRPTDHNPKRWESHISGGLIAWQEASPQKSAVDGSTHQSGSHGSTFHLQKRQSIDSMSGSMSKTDFSGSIGSTDGCPTTRKVVYVGIAADCTYISKYGSQNAARMAILNNLNTVSNLYERSFNISLAVVEMKMQDMTCPAHPTTDLPWNIACPDSSPDGLTLDGRLSAFSKWRGQKGGSDGAGLWHLMTACPNGQEVGVAWLGTLCKVNSDEQGVSELNQLARKPNSGQVTSGTGVTSANPSEWQVMAHEIGHNFGAIHDCSSGCTKSDSCCPFSQSSCAPDNDYIMTATSSRPTSSFSPCSIGNVCSNMKGGGGTMDTSCLSEPGAHRNISLNQCGNGIVDPGEDCDPGDTPSPCCQWGVCKFTPQAVCDPTHSPCCSPSCQFSSYGTICRPVVDPVCDQPEMCSGKDAQCPEDRFAKNGLSCGASGDGLSCAAGKCTSRDRQCQAQDHKLGLKQACDPAASMDCRIACKDPNKSDQCVVLEAKFVEGSPCGCGGFCSATGTCVGGDQAECGNQWREVSHDFV</sequence>
<evidence type="ECO:0000256" key="6">
    <source>
        <dbReference type="SAM" id="SignalP"/>
    </source>
</evidence>
<dbReference type="SMART" id="SM00050">
    <property type="entry name" value="DISIN"/>
    <property type="match status" value="1"/>
</dbReference>
<dbReference type="EMBL" id="PKSM01000017">
    <property type="protein sequence ID" value="POW21716.1"/>
    <property type="molecule type" value="Genomic_DNA"/>
</dbReference>
<feature type="active site" evidence="4">
    <location>
        <position position="496"/>
    </location>
</feature>
<evidence type="ECO:0000256" key="3">
    <source>
        <dbReference type="ARBA" id="ARBA00074021"/>
    </source>
</evidence>
<accession>A0A2S4WIU9</accession>
<dbReference type="GO" id="GO:0006508">
    <property type="term" value="P:proteolysis"/>
    <property type="evidence" value="ECO:0007669"/>
    <property type="project" value="InterPro"/>
</dbReference>
<dbReference type="FunFam" id="4.10.70.10:FF:000003">
    <property type="entry name" value="Disintegrin and metalloproteinase domain-containing protein 17"/>
    <property type="match status" value="1"/>
</dbReference>
<dbReference type="InterPro" id="IPR001590">
    <property type="entry name" value="Peptidase_M12B"/>
</dbReference>
<evidence type="ECO:0000259" key="7">
    <source>
        <dbReference type="PROSITE" id="PS50214"/>
    </source>
</evidence>
<keyword evidence="6" id="KW-0732">Signal</keyword>
<feature type="domain" description="Peptidase M12B" evidence="8">
    <location>
        <begin position="327"/>
        <end position="552"/>
    </location>
</feature>
<evidence type="ECO:0000256" key="4">
    <source>
        <dbReference type="PROSITE-ProRule" id="PRU00276"/>
    </source>
</evidence>
<dbReference type="InterPro" id="IPR001762">
    <property type="entry name" value="Disintegrin_dom"/>
</dbReference>
<reference evidence="10" key="2">
    <citation type="journal article" date="2018" name="BMC Genomics">
        <title>Genomic insights into host adaptation between the wheat stripe rust pathogen (Puccinia striiformis f. sp. tritici) and the barley stripe rust pathogen (Puccinia striiformis f. sp. hordei).</title>
        <authorList>
            <person name="Xia C."/>
            <person name="Wang M."/>
            <person name="Yin C."/>
            <person name="Cornejo O.E."/>
            <person name="Hulbert S.H."/>
            <person name="Chen X."/>
        </authorList>
    </citation>
    <scope>NUCLEOTIDE SEQUENCE [LARGE SCALE GENOMIC DNA]</scope>
    <source>
        <strain evidence="10">93TX-2</strain>
    </source>
</reference>
<feature type="region of interest" description="Disordered" evidence="5">
    <location>
        <begin position="272"/>
        <end position="293"/>
    </location>
</feature>
<dbReference type="GO" id="GO:0004222">
    <property type="term" value="F:metalloendopeptidase activity"/>
    <property type="evidence" value="ECO:0007669"/>
    <property type="project" value="InterPro"/>
</dbReference>
<dbReference type="PROSITE" id="PS50215">
    <property type="entry name" value="ADAM_MEPRO"/>
    <property type="match status" value="1"/>
</dbReference>
<protein>
    <recommendedName>
        <fullName evidence="3">Disintegrin and metalloproteinase domain-containing protein B</fullName>
    </recommendedName>
</protein>
<dbReference type="AlphaFoldDB" id="A0A2S4WIU9"/>
<feature type="compositionally biased region" description="Low complexity" evidence="5">
    <location>
        <begin position="280"/>
        <end position="291"/>
    </location>
</feature>
<feature type="binding site" evidence="4">
    <location>
        <position position="505"/>
    </location>
    <ligand>
        <name>Zn(2+)</name>
        <dbReference type="ChEBI" id="CHEBI:29105"/>
        <note>catalytic</note>
    </ligand>
</feature>
<comment type="caution">
    <text evidence="9">The sequence shown here is derived from an EMBL/GenBank/DDBJ whole genome shotgun (WGS) entry which is preliminary data.</text>
</comment>
<dbReference type="Pfam" id="PF00200">
    <property type="entry name" value="Disintegrin"/>
    <property type="match status" value="1"/>
</dbReference>
<evidence type="ECO:0000313" key="10">
    <source>
        <dbReference type="Proteomes" id="UP000238274"/>
    </source>
</evidence>
<comment type="caution">
    <text evidence="4">Lacks conserved residue(s) required for the propagation of feature annotation.</text>
</comment>
<feature type="signal peptide" evidence="6">
    <location>
        <begin position="1"/>
        <end position="27"/>
    </location>
</feature>
<dbReference type="VEuPathDB" id="FungiDB:PSTT_07708"/>
<dbReference type="InterPro" id="IPR024079">
    <property type="entry name" value="MetalloPept_cat_dom_sf"/>
</dbReference>
<dbReference type="OrthoDB" id="5951731at2759"/>
<dbReference type="SUPFAM" id="SSF55486">
    <property type="entry name" value="Metalloproteases ('zincins'), catalytic domain"/>
    <property type="match status" value="1"/>
</dbReference>
<reference evidence="9 10" key="1">
    <citation type="submission" date="2017-12" db="EMBL/GenBank/DDBJ databases">
        <title>Gene loss provides genomic basis for host adaptation in cereal stripe rust fungi.</title>
        <authorList>
            <person name="Xia C."/>
        </authorList>
    </citation>
    <scope>NUCLEOTIDE SEQUENCE [LARGE SCALE GENOMIC DNA]</scope>
    <source>
        <strain evidence="9 10">93TX-2</strain>
    </source>
</reference>
<keyword evidence="4" id="KW-0479">Metal-binding</keyword>
<reference evidence="10" key="3">
    <citation type="journal article" date="2018" name="Mol. Plant Microbe Interact.">
        <title>Genome sequence resources for the wheat stripe rust pathogen (Puccinia striiformis f. sp. tritici) and the barley stripe rust pathogen (Puccinia striiformis f. sp. hordei).</title>
        <authorList>
            <person name="Xia C."/>
            <person name="Wang M."/>
            <person name="Yin C."/>
            <person name="Cornejo O.E."/>
            <person name="Hulbert S.H."/>
            <person name="Chen X."/>
        </authorList>
    </citation>
    <scope>NUCLEOTIDE SEQUENCE [LARGE SCALE GENOMIC DNA]</scope>
    <source>
        <strain evidence="10">93TX-2</strain>
    </source>
</reference>
<dbReference type="Gene3D" id="3.40.390.10">
    <property type="entry name" value="Collagenase (Catalytic Domain)"/>
    <property type="match status" value="1"/>
</dbReference>
<dbReference type="Proteomes" id="UP000238274">
    <property type="component" value="Unassembled WGS sequence"/>
</dbReference>
<evidence type="ECO:0000256" key="1">
    <source>
        <dbReference type="ARBA" id="ARBA00023157"/>
    </source>
</evidence>
<proteinExistence type="predicted"/>
<evidence type="ECO:0000313" key="9">
    <source>
        <dbReference type="EMBL" id="POW21716.1"/>
    </source>
</evidence>
<dbReference type="PANTHER" id="PTHR11905:SF159">
    <property type="entry name" value="ADAM METALLOPROTEASE"/>
    <property type="match status" value="1"/>
</dbReference>
<evidence type="ECO:0000259" key="8">
    <source>
        <dbReference type="PROSITE" id="PS50215"/>
    </source>
</evidence>
<dbReference type="VEuPathDB" id="FungiDB:PSHT_02060"/>
<organism evidence="9 10">
    <name type="scientific">Puccinia striiformis</name>
    <dbReference type="NCBI Taxonomy" id="27350"/>
    <lineage>
        <taxon>Eukaryota</taxon>
        <taxon>Fungi</taxon>
        <taxon>Dikarya</taxon>
        <taxon>Basidiomycota</taxon>
        <taxon>Pucciniomycotina</taxon>
        <taxon>Pucciniomycetes</taxon>
        <taxon>Pucciniales</taxon>
        <taxon>Pucciniaceae</taxon>
        <taxon>Puccinia</taxon>
    </lineage>
</organism>
<feature type="binding site" evidence="4">
    <location>
        <position position="495"/>
    </location>
    <ligand>
        <name>Zn(2+)</name>
        <dbReference type="ChEBI" id="CHEBI:29105"/>
        <note>catalytic</note>
    </ligand>
</feature>
<feature type="domain" description="Disintegrin" evidence="7">
    <location>
        <begin position="579"/>
        <end position="666"/>
    </location>
</feature>
<dbReference type="Pfam" id="PF13688">
    <property type="entry name" value="Reprolysin_5"/>
    <property type="match status" value="1"/>
</dbReference>
<comment type="function">
    <text evidence="2">Probable zinc protease.</text>
</comment>
<feature type="binding site" evidence="4">
    <location>
        <position position="499"/>
    </location>
    <ligand>
        <name>Zn(2+)</name>
        <dbReference type="ChEBI" id="CHEBI:29105"/>
        <note>catalytic</note>
    </ligand>
</feature>
<dbReference type="InterPro" id="IPR036436">
    <property type="entry name" value="Disintegrin_dom_sf"/>
</dbReference>
<keyword evidence="1" id="KW-1015">Disulfide bond</keyword>
<gene>
    <name evidence="9" type="ORF">PSHT_02060</name>
</gene>
<feature type="chain" id="PRO_5015634002" description="Disintegrin and metalloproteinase domain-containing protein B" evidence="6">
    <location>
        <begin position="28"/>
        <end position="770"/>
    </location>
</feature>
<dbReference type="PROSITE" id="PS50214">
    <property type="entry name" value="DISINTEGRIN_2"/>
    <property type="match status" value="1"/>
</dbReference>
<keyword evidence="10" id="KW-1185">Reference proteome</keyword>
<evidence type="ECO:0000256" key="2">
    <source>
        <dbReference type="ARBA" id="ARBA00056552"/>
    </source>
</evidence>
<dbReference type="SUPFAM" id="SSF57552">
    <property type="entry name" value="Blood coagulation inhibitor (disintegrin)"/>
    <property type="match status" value="1"/>
</dbReference>
<name>A0A2S4WIU9_9BASI</name>
<evidence type="ECO:0000256" key="5">
    <source>
        <dbReference type="SAM" id="MobiDB-lite"/>
    </source>
</evidence>